<sequence length="415" mass="46596">MVVADVASAVPHSVSRLLGDLAAIQKDAAEYFGTVHCWWSIISKHSFYNRLLNPLVPRQGDVALLFLCMKLIIWRPGEERQDPRTPLYLAAKRYSTELEVAGAFSIRGLQAALLIAVYEFAHGIYPSAFLSVAACARYGRALEINLTLTDSPGECVDCFQSEEKRRAWWAILILDRFANISCPGRRTFETDNPAPTDLLPANDVAWDAGMVTPYDKMTISCPATERMGRFAKLAQATHLLCRVLEHVSDHSMDAEFRESQERQLEKAIQMSIRMVSGVLKGPAGAHAQICYRGESSLFVLYDDALNIDDPSTPAELRRRDHARDLLERVSKTCATSGSHFLQGNALPVEMVAPFVLHWLYRSAAFYVRMIRESSNSDHARSVEILKEGLRTLDTRWKIAGTYVRMIEAREVMLCP</sequence>
<evidence type="ECO:0000256" key="3">
    <source>
        <dbReference type="ARBA" id="ARBA00023015"/>
    </source>
</evidence>
<organism evidence="7 8">
    <name type="scientific">Fonsecaea erecta</name>
    <dbReference type="NCBI Taxonomy" id="1367422"/>
    <lineage>
        <taxon>Eukaryota</taxon>
        <taxon>Fungi</taxon>
        <taxon>Dikarya</taxon>
        <taxon>Ascomycota</taxon>
        <taxon>Pezizomycotina</taxon>
        <taxon>Eurotiomycetes</taxon>
        <taxon>Chaetothyriomycetidae</taxon>
        <taxon>Chaetothyriales</taxon>
        <taxon>Herpotrichiellaceae</taxon>
        <taxon>Fonsecaea</taxon>
    </lineage>
</organism>
<dbReference type="InterPro" id="IPR050815">
    <property type="entry name" value="TF_fung"/>
</dbReference>
<evidence type="ECO:0000256" key="1">
    <source>
        <dbReference type="ARBA" id="ARBA00004123"/>
    </source>
</evidence>
<reference evidence="7 8" key="1">
    <citation type="submission" date="2016-04" db="EMBL/GenBank/DDBJ databases">
        <title>Draft genome of Fonsecaea erecta CBS 125763.</title>
        <authorList>
            <person name="Weiss V.A."/>
            <person name="Vicente V.A."/>
            <person name="Raittz R.T."/>
            <person name="Moreno L.F."/>
            <person name="De Souza E.M."/>
            <person name="Pedrosa F.O."/>
            <person name="Steffens M.B."/>
            <person name="Faoro H."/>
            <person name="Tadra-Sfeir M.Z."/>
            <person name="Najafzadeh M.J."/>
            <person name="Felipe M.S."/>
            <person name="Teixeira M."/>
            <person name="Sun J."/>
            <person name="Xi L."/>
            <person name="Gomes R."/>
            <person name="De Azevedo C.M."/>
            <person name="Salgado C.G."/>
            <person name="Da Silva M.B."/>
            <person name="Nascimento M.F."/>
            <person name="Queiroz-Telles F."/>
            <person name="Attili D.S."/>
            <person name="Gorbushina A."/>
        </authorList>
    </citation>
    <scope>NUCLEOTIDE SEQUENCE [LARGE SCALE GENOMIC DNA]</scope>
    <source>
        <strain evidence="7 8">CBS 125763</strain>
    </source>
</reference>
<dbReference type="GO" id="GO:0006351">
    <property type="term" value="P:DNA-templated transcription"/>
    <property type="evidence" value="ECO:0007669"/>
    <property type="project" value="InterPro"/>
</dbReference>
<dbReference type="GO" id="GO:0003677">
    <property type="term" value="F:DNA binding"/>
    <property type="evidence" value="ECO:0007669"/>
    <property type="project" value="InterPro"/>
</dbReference>
<feature type="domain" description="Xylanolytic transcriptional activator regulatory" evidence="6">
    <location>
        <begin position="30"/>
        <end position="249"/>
    </location>
</feature>
<accession>A0A178ZMZ0</accession>
<keyword evidence="8" id="KW-1185">Reference proteome</keyword>
<dbReference type="OrthoDB" id="4145260at2759"/>
<keyword evidence="5" id="KW-0539">Nucleus</keyword>
<dbReference type="PANTHER" id="PTHR47338:SF20">
    <property type="entry name" value="ZN(II)2CYS6 TRANSCRIPTION FACTOR (EUROFUNG)"/>
    <property type="match status" value="1"/>
</dbReference>
<dbReference type="InterPro" id="IPR007219">
    <property type="entry name" value="XnlR_reg_dom"/>
</dbReference>
<evidence type="ECO:0000256" key="5">
    <source>
        <dbReference type="ARBA" id="ARBA00023242"/>
    </source>
</evidence>
<proteinExistence type="predicted"/>
<dbReference type="CDD" id="cd12148">
    <property type="entry name" value="fungal_TF_MHR"/>
    <property type="match status" value="1"/>
</dbReference>
<comment type="subcellular location">
    <subcellularLocation>
        <location evidence="1">Nucleus</location>
    </subcellularLocation>
</comment>
<dbReference type="GO" id="GO:0005634">
    <property type="term" value="C:nucleus"/>
    <property type="evidence" value="ECO:0007669"/>
    <property type="project" value="UniProtKB-SubCell"/>
</dbReference>
<evidence type="ECO:0000259" key="6">
    <source>
        <dbReference type="Pfam" id="PF04082"/>
    </source>
</evidence>
<dbReference type="Proteomes" id="UP000078343">
    <property type="component" value="Unassembled WGS sequence"/>
</dbReference>
<keyword evidence="4" id="KW-0804">Transcription</keyword>
<dbReference type="PANTHER" id="PTHR47338">
    <property type="entry name" value="ZN(II)2CYS6 TRANSCRIPTION FACTOR (EUROFUNG)-RELATED"/>
    <property type="match status" value="1"/>
</dbReference>
<dbReference type="GO" id="GO:0008270">
    <property type="term" value="F:zinc ion binding"/>
    <property type="evidence" value="ECO:0007669"/>
    <property type="project" value="InterPro"/>
</dbReference>
<dbReference type="RefSeq" id="XP_018694389.1">
    <property type="nucleotide sequence ID" value="XM_018837536.1"/>
</dbReference>
<dbReference type="Pfam" id="PF04082">
    <property type="entry name" value="Fungal_trans"/>
    <property type="match status" value="1"/>
</dbReference>
<dbReference type="AlphaFoldDB" id="A0A178ZMZ0"/>
<dbReference type="STRING" id="1367422.A0A178ZMZ0"/>
<evidence type="ECO:0000256" key="2">
    <source>
        <dbReference type="ARBA" id="ARBA00022723"/>
    </source>
</evidence>
<name>A0A178ZMZ0_9EURO</name>
<dbReference type="EMBL" id="LVYI01000004">
    <property type="protein sequence ID" value="OAP61022.1"/>
    <property type="molecule type" value="Genomic_DNA"/>
</dbReference>
<dbReference type="GeneID" id="30010194"/>
<evidence type="ECO:0000313" key="8">
    <source>
        <dbReference type="Proteomes" id="UP000078343"/>
    </source>
</evidence>
<keyword evidence="2" id="KW-0479">Metal-binding</keyword>
<comment type="caution">
    <text evidence="7">The sequence shown here is derived from an EMBL/GenBank/DDBJ whole genome shotgun (WGS) entry which is preliminary data.</text>
</comment>
<keyword evidence="3" id="KW-0805">Transcription regulation</keyword>
<evidence type="ECO:0000313" key="7">
    <source>
        <dbReference type="EMBL" id="OAP61022.1"/>
    </source>
</evidence>
<dbReference type="GO" id="GO:0000981">
    <property type="term" value="F:DNA-binding transcription factor activity, RNA polymerase II-specific"/>
    <property type="evidence" value="ECO:0007669"/>
    <property type="project" value="InterPro"/>
</dbReference>
<gene>
    <name evidence="7" type="ORF">AYL99_06026</name>
</gene>
<evidence type="ECO:0000256" key="4">
    <source>
        <dbReference type="ARBA" id="ARBA00023163"/>
    </source>
</evidence>
<protein>
    <recommendedName>
        <fullName evidence="6">Xylanolytic transcriptional activator regulatory domain-containing protein</fullName>
    </recommendedName>
</protein>